<dbReference type="Gene3D" id="3.10.450.50">
    <property type="match status" value="1"/>
</dbReference>
<dbReference type="SUPFAM" id="SSF54427">
    <property type="entry name" value="NTF2-like"/>
    <property type="match status" value="1"/>
</dbReference>
<dbReference type="InterPro" id="IPR037401">
    <property type="entry name" value="SnoaL-like"/>
</dbReference>
<accession>A0ABV6BM20</accession>
<dbReference type="RefSeq" id="WP_379682317.1">
    <property type="nucleotide sequence ID" value="NZ_JBHLYW010000006.1"/>
</dbReference>
<proteinExistence type="predicted"/>
<feature type="domain" description="SnoaL-like" evidence="1">
    <location>
        <begin position="9"/>
        <end position="89"/>
    </location>
</feature>
<reference evidence="2 3" key="1">
    <citation type="submission" date="2024-09" db="EMBL/GenBank/DDBJ databases">
        <authorList>
            <person name="Sun Q."/>
            <person name="Mori K."/>
        </authorList>
    </citation>
    <scope>NUCLEOTIDE SEQUENCE [LARGE SCALE GENOMIC DNA]</scope>
    <source>
        <strain evidence="2 3">CGMCC 1.12926</strain>
    </source>
</reference>
<comment type="caution">
    <text evidence="2">The sequence shown here is derived from an EMBL/GenBank/DDBJ whole genome shotgun (WGS) entry which is preliminary data.</text>
</comment>
<evidence type="ECO:0000259" key="1">
    <source>
        <dbReference type="Pfam" id="PF12680"/>
    </source>
</evidence>
<dbReference type="Proteomes" id="UP001589734">
    <property type="component" value="Unassembled WGS sequence"/>
</dbReference>
<evidence type="ECO:0000313" key="2">
    <source>
        <dbReference type="EMBL" id="MFC0076492.1"/>
    </source>
</evidence>
<sequence length="111" mass="12813">MDINTFLQNWLVTSNTFDTEAYVKYYDESAVIDDPSVGEKFRGHSGIRKYFEDYFVGYNTQTKIIKIDIVDKESAHLEAFFTGNFSERGIGGTLDFTFHKDKIIHLKADLL</sequence>
<dbReference type="EMBL" id="JBHLYW010000006">
    <property type="protein sequence ID" value="MFC0076492.1"/>
    <property type="molecule type" value="Genomic_DNA"/>
</dbReference>
<evidence type="ECO:0000313" key="3">
    <source>
        <dbReference type="Proteomes" id="UP001589734"/>
    </source>
</evidence>
<name>A0ABV6BM20_9FLAO</name>
<dbReference type="Pfam" id="PF12680">
    <property type="entry name" value="SnoaL_2"/>
    <property type="match status" value="1"/>
</dbReference>
<keyword evidence="3" id="KW-1185">Reference proteome</keyword>
<gene>
    <name evidence="2" type="ORF">ACFFLS_05535</name>
</gene>
<protein>
    <submittedName>
        <fullName evidence="2">Nuclear transport factor 2 family protein</fullName>
    </submittedName>
</protein>
<organism evidence="2 3">
    <name type="scientific">Flavobacterium procerum</name>
    <dbReference type="NCBI Taxonomy" id="1455569"/>
    <lineage>
        <taxon>Bacteria</taxon>
        <taxon>Pseudomonadati</taxon>
        <taxon>Bacteroidota</taxon>
        <taxon>Flavobacteriia</taxon>
        <taxon>Flavobacteriales</taxon>
        <taxon>Flavobacteriaceae</taxon>
        <taxon>Flavobacterium</taxon>
    </lineage>
</organism>
<dbReference type="InterPro" id="IPR032710">
    <property type="entry name" value="NTF2-like_dom_sf"/>
</dbReference>